<evidence type="ECO:0000313" key="2">
    <source>
        <dbReference type="Proteomes" id="UP001153714"/>
    </source>
</evidence>
<gene>
    <name evidence="1" type="ORF">DIATSA_LOCUS6420</name>
</gene>
<accession>A0A9N9R3H9</accession>
<protein>
    <submittedName>
        <fullName evidence="1">Uncharacterized protein</fullName>
    </submittedName>
</protein>
<reference evidence="1" key="2">
    <citation type="submission" date="2022-10" db="EMBL/GenBank/DDBJ databases">
        <authorList>
            <consortium name="ENA_rothamsted_submissions"/>
            <consortium name="culmorum"/>
            <person name="King R."/>
        </authorList>
    </citation>
    <scope>NUCLEOTIDE SEQUENCE</scope>
</reference>
<dbReference type="GO" id="GO:0005737">
    <property type="term" value="C:cytoplasm"/>
    <property type="evidence" value="ECO:0007669"/>
    <property type="project" value="TreeGrafter"/>
</dbReference>
<reference evidence="1" key="1">
    <citation type="submission" date="2021-12" db="EMBL/GenBank/DDBJ databases">
        <authorList>
            <person name="King R."/>
        </authorList>
    </citation>
    <scope>NUCLEOTIDE SEQUENCE</scope>
</reference>
<proteinExistence type="predicted"/>
<dbReference type="PANTHER" id="PTHR21439">
    <property type="entry name" value="OXIDORED-NITRO DOMAIN-CONTAINING PROTEIN"/>
    <property type="match status" value="1"/>
</dbReference>
<sequence length="224" mass="26021">MKLDDYSMAKLWDLMTMIFKWQLAVATNINIFDISRRHLKSVAMVMPPYFPKCMIEQTMRRFESLAQKFTDDDYKSLNNTLVLWLSEYHTKISVLLRLGLQKKDGTFCLPATINSRILQGLGENIYVYDQKKNPVDEYENRCADTSEISCLLGSIDQTPAKQNKIYLPIEFGKKKAKTMIEISRDTHFKNISTNVKVRNTDLTFMPEIPKSAQEDLLEMLQSIE</sequence>
<dbReference type="EMBL" id="OU893333">
    <property type="protein sequence ID" value="CAG9788625.1"/>
    <property type="molecule type" value="Genomic_DNA"/>
</dbReference>
<dbReference type="PANTHER" id="PTHR21439:SF0">
    <property type="entry name" value="PROTEIN OSCP1"/>
    <property type="match status" value="1"/>
</dbReference>
<organism evidence="1 2">
    <name type="scientific">Diatraea saccharalis</name>
    <name type="common">sugarcane borer</name>
    <dbReference type="NCBI Taxonomy" id="40085"/>
    <lineage>
        <taxon>Eukaryota</taxon>
        <taxon>Metazoa</taxon>
        <taxon>Ecdysozoa</taxon>
        <taxon>Arthropoda</taxon>
        <taxon>Hexapoda</taxon>
        <taxon>Insecta</taxon>
        <taxon>Pterygota</taxon>
        <taxon>Neoptera</taxon>
        <taxon>Endopterygota</taxon>
        <taxon>Lepidoptera</taxon>
        <taxon>Glossata</taxon>
        <taxon>Ditrysia</taxon>
        <taxon>Pyraloidea</taxon>
        <taxon>Crambidae</taxon>
        <taxon>Crambinae</taxon>
        <taxon>Diatraea</taxon>
    </lineage>
</organism>
<dbReference type="InterPro" id="IPR019332">
    <property type="entry name" value="OSCP1"/>
</dbReference>
<dbReference type="AlphaFoldDB" id="A0A9N9R3H9"/>
<dbReference type="OrthoDB" id="2157380at2759"/>
<dbReference type="GO" id="GO:0005886">
    <property type="term" value="C:plasma membrane"/>
    <property type="evidence" value="ECO:0007669"/>
    <property type="project" value="TreeGrafter"/>
</dbReference>
<dbReference type="Pfam" id="PF10188">
    <property type="entry name" value="Oscp1"/>
    <property type="match status" value="1"/>
</dbReference>
<dbReference type="Proteomes" id="UP001153714">
    <property type="component" value="Chromosome 2"/>
</dbReference>
<name>A0A9N9R3H9_9NEOP</name>
<evidence type="ECO:0000313" key="1">
    <source>
        <dbReference type="EMBL" id="CAG9788625.1"/>
    </source>
</evidence>
<keyword evidence="2" id="KW-1185">Reference proteome</keyword>